<dbReference type="PANTHER" id="PTHR23063:SF52">
    <property type="entry name" value="LYSOPHOSPHATIDYLCHOLINE ACYLTRANSFERASE"/>
    <property type="match status" value="1"/>
</dbReference>
<keyword evidence="7 10" id="KW-0472">Membrane</keyword>
<evidence type="ECO:0000256" key="5">
    <source>
        <dbReference type="ARBA" id="ARBA00022989"/>
    </source>
</evidence>
<dbReference type="SUPFAM" id="SSF69593">
    <property type="entry name" value="Glycerol-3-phosphate (1)-acyltransferase"/>
    <property type="match status" value="1"/>
</dbReference>
<dbReference type="GeneID" id="39876250"/>
<name>A0A2H6KHL5_9APIC</name>
<gene>
    <name evidence="12" type="ORF">BOVATA_039730</name>
</gene>
<evidence type="ECO:0000256" key="8">
    <source>
        <dbReference type="ARBA" id="ARBA00023315"/>
    </source>
</evidence>
<protein>
    <recommendedName>
        <fullName evidence="11">Phospholipid/glycerol acyltransferase domain-containing protein</fullName>
    </recommendedName>
</protein>
<accession>A0A2H6KHL5</accession>
<evidence type="ECO:0000256" key="6">
    <source>
        <dbReference type="ARBA" id="ARBA00023098"/>
    </source>
</evidence>
<comment type="caution">
    <text evidence="12">The sequence shown here is derived from an EMBL/GenBank/DDBJ whole genome shotgun (WGS) entry which is preliminary data.</text>
</comment>
<evidence type="ECO:0000313" key="13">
    <source>
        <dbReference type="Proteomes" id="UP000236319"/>
    </source>
</evidence>
<reference evidence="12 13" key="1">
    <citation type="journal article" date="2017" name="BMC Genomics">
        <title>Whole-genome assembly of Babesia ovata and comparative genomics between closely related pathogens.</title>
        <authorList>
            <person name="Yamagishi J."/>
            <person name="Asada M."/>
            <person name="Hakimi H."/>
            <person name="Tanaka T.Q."/>
            <person name="Sugimoto C."/>
            <person name="Kawazu S."/>
        </authorList>
    </citation>
    <scope>NUCLEOTIDE SEQUENCE [LARGE SCALE GENOMIC DNA]</scope>
    <source>
        <strain evidence="12 13">Miyake</strain>
    </source>
</reference>
<evidence type="ECO:0000256" key="9">
    <source>
        <dbReference type="SAM" id="MobiDB-lite"/>
    </source>
</evidence>
<dbReference type="OrthoDB" id="365623at2759"/>
<evidence type="ECO:0000256" key="4">
    <source>
        <dbReference type="ARBA" id="ARBA00022692"/>
    </source>
</evidence>
<feature type="transmembrane region" description="Helical" evidence="10">
    <location>
        <begin position="161"/>
        <end position="184"/>
    </location>
</feature>
<comment type="subcellular location">
    <subcellularLocation>
        <location evidence="1">Membrane</location>
    </subcellularLocation>
</comment>
<proteinExistence type="inferred from homology"/>
<comment type="similarity">
    <text evidence="2">Belongs to the 1-acyl-sn-glycerol-3-phosphate acyltransferase family.</text>
</comment>
<feature type="region of interest" description="Disordered" evidence="9">
    <location>
        <begin position="1"/>
        <end position="28"/>
    </location>
</feature>
<evidence type="ECO:0000256" key="10">
    <source>
        <dbReference type="SAM" id="Phobius"/>
    </source>
</evidence>
<dbReference type="GO" id="GO:0016746">
    <property type="term" value="F:acyltransferase activity"/>
    <property type="evidence" value="ECO:0007669"/>
    <property type="project" value="UniProtKB-KW"/>
</dbReference>
<feature type="transmembrane region" description="Helical" evidence="10">
    <location>
        <begin position="53"/>
        <end position="76"/>
    </location>
</feature>
<organism evidence="12 13">
    <name type="scientific">Babesia ovata</name>
    <dbReference type="NCBI Taxonomy" id="189622"/>
    <lineage>
        <taxon>Eukaryota</taxon>
        <taxon>Sar</taxon>
        <taxon>Alveolata</taxon>
        <taxon>Apicomplexa</taxon>
        <taxon>Aconoidasida</taxon>
        <taxon>Piroplasmida</taxon>
        <taxon>Babesiidae</taxon>
        <taxon>Babesia</taxon>
    </lineage>
</organism>
<evidence type="ECO:0000259" key="11">
    <source>
        <dbReference type="SMART" id="SM00563"/>
    </source>
</evidence>
<keyword evidence="6" id="KW-0443">Lipid metabolism</keyword>
<keyword evidence="8" id="KW-0012">Acyltransferase</keyword>
<evidence type="ECO:0000256" key="2">
    <source>
        <dbReference type="ARBA" id="ARBA00008655"/>
    </source>
</evidence>
<dbReference type="InterPro" id="IPR002123">
    <property type="entry name" value="Plipid/glycerol_acylTrfase"/>
</dbReference>
<keyword evidence="3" id="KW-0808">Transferase</keyword>
<feature type="domain" description="Phospholipid/glycerol acyltransferase" evidence="11">
    <location>
        <begin position="230"/>
        <end position="344"/>
    </location>
</feature>
<evidence type="ECO:0000256" key="1">
    <source>
        <dbReference type="ARBA" id="ARBA00004370"/>
    </source>
</evidence>
<dbReference type="VEuPathDB" id="PiroplasmaDB:BOVATA_039730"/>
<dbReference type="Pfam" id="PF01553">
    <property type="entry name" value="Acyltransferase"/>
    <property type="match status" value="1"/>
</dbReference>
<keyword evidence="4 10" id="KW-0812">Transmembrane</keyword>
<feature type="compositionally biased region" description="Basic and acidic residues" evidence="9">
    <location>
        <begin position="16"/>
        <end position="25"/>
    </location>
</feature>
<dbReference type="AlphaFoldDB" id="A0A2H6KHL5"/>
<dbReference type="EMBL" id="BDSA01000005">
    <property type="protein sequence ID" value="GBE62480.1"/>
    <property type="molecule type" value="Genomic_DNA"/>
</dbReference>
<dbReference type="GO" id="GO:0006629">
    <property type="term" value="P:lipid metabolic process"/>
    <property type="evidence" value="ECO:0007669"/>
    <property type="project" value="UniProtKB-KW"/>
</dbReference>
<evidence type="ECO:0000256" key="7">
    <source>
        <dbReference type="ARBA" id="ARBA00023136"/>
    </source>
</evidence>
<evidence type="ECO:0000313" key="12">
    <source>
        <dbReference type="EMBL" id="GBE62480.1"/>
    </source>
</evidence>
<dbReference type="PANTHER" id="PTHR23063">
    <property type="entry name" value="PHOSPHOLIPID ACYLTRANSFERASE"/>
    <property type="match status" value="1"/>
</dbReference>
<feature type="transmembrane region" description="Helical" evidence="10">
    <location>
        <begin position="88"/>
        <end position="111"/>
    </location>
</feature>
<sequence>MSSNDGAADTPPRRRAGADERKEHGSGSQVYHCDYDAMRVKTRPSFVRRWNNIVVGFLWSLLHFYLTYNFMLQLVAADGKFTFVKQRLFLLAELALFWGLLYSAVYGVILFDSCMRFHVENFDSFPKMYSDHAVQEALMHSDFKKYSFIKHLYGAIFLAPLRLLACVLFFALCVVLIGIPLTLFGDRFKEPTRKYVATMFRYVTRISLWGIGISEVKSVYADGVTVDKPINVINNHIGVLDTLYILQNGSYSFVCKKALEHTFIIGEFIRLLKCITVDRECEKNRREAYRAIANRMKAIDQGHESVSLVVYPEGTTCKGSVLLPFKHGAFGALVPLQPLLMVLDYTYLDIAYDVFTWPWWTIHTCCSPASVRLIAYWLPAIQPPTAEELALKGEHQCVREYALYANRIMREAVVKLNPNADLEHIQKRDVVVSPSLRGKLTARLYGPVMQQHYEITDAELSKTEEVVYH</sequence>
<dbReference type="RefSeq" id="XP_028868723.1">
    <property type="nucleotide sequence ID" value="XM_029012890.1"/>
</dbReference>
<dbReference type="GO" id="GO:0016020">
    <property type="term" value="C:membrane"/>
    <property type="evidence" value="ECO:0007669"/>
    <property type="project" value="UniProtKB-SubCell"/>
</dbReference>
<keyword evidence="13" id="KW-1185">Reference proteome</keyword>
<dbReference type="Proteomes" id="UP000236319">
    <property type="component" value="Unassembled WGS sequence"/>
</dbReference>
<keyword evidence="5 10" id="KW-1133">Transmembrane helix</keyword>
<dbReference type="SMART" id="SM00563">
    <property type="entry name" value="PlsC"/>
    <property type="match status" value="1"/>
</dbReference>
<evidence type="ECO:0000256" key="3">
    <source>
        <dbReference type="ARBA" id="ARBA00022679"/>
    </source>
</evidence>